<evidence type="ECO:0000313" key="3">
    <source>
        <dbReference type="Proteomes" id="UP000593567"/>
    </source>
</evidence>
<keyword evidence="3" id="KW-1185">Reference proteome</keyword>
<evidence type="ECO:0000313" key="2">
    <source>
        <dbReference type="EMBL" id="KAF6028684.1"/>
    </source>
</evidence>
<accession>A0A7J7JSQ1</accession>
<dbReference type="AlphaFoldDB" id="A0A7J7JSQ1"/>
<proteinExistence type="predicted"/>
<protein>
    <submittedName>
        <fullName evidence="2">Uncharacterized protein</fullName>
    </submittedName>
</protein>
<organism evidence="2 3">
    <name type="scientific">Bugula neritina</name>
    <name type="common">Brown bryozoan</name>
    <name type="synonym">Sertularia neritina</name>
    <dbReference type="NCBI Taxonomy" id="10212"/>
    <lineage>
        <taxon>Eukaryota</taxon>
        <taxon>Metazoa</taxon>
        <taxon>Spiralia</taxon>
        <taxon>Lophotrochozoa</taxon>
        <taxon>Bryozoa</taxon>
        <taxon>Gymnolaemata</taxon>
        <taxon>Cheilostomatida</taxon>
        <taxon>Flustrina</taxon>
        <taxon>Buguloidea</taxon>
        <taxon>Bugulidae</taxon>
        <taxon>Bugula</taxon>
    </lineage>
</organism>
<sequence length="184" mass="19581">MVGDKRPDGSDAAVPGISQPDPTLLRTQEPSLSLDNLADPNAAVDNQSSPITEEMALPTRKSDETQPALSSKDTVESDEADDLERFSQLSEQTEETAVASPAGNHESPSPVVAPSHQTDSTVDGADSVDCANLPFTEKPVLPFASATQPLVTEQSPKQPLITDQLPSQMKAKPLQLRHIASEVF</sequence>
<feature type="region of interest" description="Disordered" evidence="1">
    <location>
        <begin position="1"/>
        <end position="132"/>
    </location>
</feature>
<name>A0A7J7JSQ1_BUGNE</name>
<dbReference type="EMBL" id="VXIV02001926">
    <property type="protein sequence ID" value="KAF6028684.1"/>
    <property type="molecule type" value="Genomic_DNA"/>
</dbReference>
<evidence type="ECO:0000256" key="1">
    <source>
        <dbReference type="SAM" id="MobiDB-lite"/>
    </source>
</evidence>
<comment type="caution">
    <text evidence="2">The sequence shown here is derived from an EMBL/GenBank/DDBJ whole genome shotgun (WGS) entry which is preliminary data.</text>
</comment>
<reference evidence="2" key="1">
    <citation type="submission" date="2020-06" db="EMBL/GenBank/DDBJ databases">
        <title>Draft genome of Bugula neritina, a colonial animal packing powerful symbionts and potential medicines.</title>
        <authorList>
            <person name="Rayko M."/>
        </authorList>
    </citation>
    <scope>NUCLEOTIDE SEQUENCE [LARGE SCALE GENOMIC DNA]</scope>
    <source>
        <strain evidence="2">Kwan_BN1</strain>
    </source>
</reference>
<dbReference type="Proteomes" id="UP000593567">
    <property type="component" value="Unassembled WGS sequence"/>
</dbReference>
<gene>
    <name evidence="2" type="ORF">EB796_013005</name>
</gene>
<feature type="compositionally biased region" description="Polar residues" evidence="1">
    <location>
        <begin position="25"/>
        <end position="34"/>
    </location>
</feature>